<dbReference type="EMBL" id="AP005756">
    <property type="protein sequence ID" value="BAD26179.1"/>
    <property type="molecule type" value="Genomic_DNA"/>
</dbReference>
<proteinExistence type="predicted"/>
<gene>
    <name evidence="2" type="primary">OSJNBb0035N08.36</name>
</gene>
<sequence>MAPPAPRPRYGPSGTGSALGRTSFLTSPSAPLIESLRRSIFVETCCTTDHPRYPTHCQEFTRKPMIMEVRWKIVVVWEVRKRGVTVKDMTGVQLVVFQGVHTKTNDNGGTLENSRGVGSEEAWRDSEGHDRCPAVRLPRSSHENQ</sequence>
<organism evidence="2 3">
    <name type="scientific">Oryza sativa subsp. japonica</name>
    <name type="common">Rice</name>
    <dbReference type="NCBI Taxonomy" id="39947"/>
    <lineage>
        <taxon>Eukaryota</taxon>
        <taxon>Viridiplantae</taxon>
        <taxon>Streptophyta</taxon>
        <taxon>Embryophyta</taxon>
        <taxon>Tracheophyta</taxon>
        <taxon>Spermatophyta</taxon>
        <taxon>Magnoliopsida</taxon>
        <taxon>Liliopsida</taxon>
        <taxon>Poales</taxon>
        <taxon>Poaceae</taxon>
        <taxon>BOP clade</taxon>
        <taxon>Oryzoideae</taxon>
        <taxon>Oryzeae</taxon>
        <taxon>Oryzinae</taxon>
        <taxon>Oryza</taxon>
        <taxon>Oryza sativa</taxon>
    </lineage>
</organism>
<evidence type="ECO:0000256" key="1">
    <source>
        <dbReference type="SAM" id="MobiDB-lite"/>
    </source>
</evidence>
<protein>
    <submittedName>
        <fullName evidence="2">Uncharacterized protein</fullName>
    </submittedName>
</protein>
<feature type="compositionally biased region" description="Polar residues" evidence="1">
    <location>
        <begin position="103"/>
        <end position="113"/>
    </location>
</feature>
<reference evidence="3" key="1">
    <citation type="journal article" date="2005" name="Nature">
        <title>The map-based sequence of the rice genome.</title>
        <authorList>
            <consortium name="International rice genome sequencing project (IRGSP)"/>
            <person name="Matsumoto T."/>
            <person name="Wu J."/>
            <person name="Kanamori H."/>
            <person name="Katayose Y."/>
            <person name="Fujisawa M."/>
            <person name="Namiki N."/>
            <person name="Mizuno H."/>
            <person name="Yamamoto K."/>
            <person name="Antonio B.A."/>
            <person name="Baba T."/>
            <person name="Sakata K."/>
            <person name="Nagamura Y."/>
            <person name="Aoki H."/>
            <person name="Arikawa K."/>
            <person name="Arita K."/>
            <person name="Bito T."/>
            <person name="Chiden Y."/>
            <person name="Fujitsuka N."/>
            <person name="Fukunaka R."/>
            <person name="Hamada M."/>
            <person name="Harada C."/>
            <person name="Hayashi A."/>
            <person name="Hijishita S."/>
            <person name="Honda M."/>
            <person name="Hosokawa S."/>
            <person name="Ichikawa Y."/>
            <person name="Idonuma A."/>
            <person name="Iijima M."/>
            <person name="Ikeda M."/>
            <person name="Ikeno M."/>
            <person name="Ito K."/>
            <person name="Ito S."/>
            <person name="Ito T."/>
            <person name="Ito Y."/>
            <person name="Ito Y."/>
            <person name="Iwabuchi A."/>
            <person name="Kamiya K."/>
            <person name="Karasawa W."/>
            <person name="Kurita K."/>
            <person name="Katagiri S."/>
            <person name="Kikuta A."/>
            <person name="Kobayashi H."/>
            <person name="Kobayashi N."/>
            <person name="Machita K."/>
            <person name="Maehara T."/>
            <person name="Masukawa M."/>
            <person name="Mizubayashi T."/>
            <person name="Mukai Y."/>
            <person name="Nagasaki H."/>
            <person name="Nagata Y."/>
            <person name="Naito S."/>
            <person name="Nakashima M."/>
            <person name="Nakama Y."/>
            <person name="Nakamichi Y."/>
            <person name="Nakamura M."/>
            <person name="Meguro A."/>
            <person name="Negishi M."/>
            <person name="Ohta I."/>
            <person name="Ohta T."/>
            <person name="Okamoto M."/>
            <person name="Ono N."/>
            <person name="Saji S."/>
            <person name="Sakaguchi M."/>
            <person name="Sakai K."/>
            <person name="Shibata M."/>
            <person name="Shimokawa T."/>
            <person name="Song J."/>
            <person name="Takazaki Y."/>
            <person name="Terasawa K."/>
            <person name="Tsugane M."/>
            <person name="Tsuji K."/>
            <person name="Ueda S."/>
            <person name="Waki K."/>
            <person name="Yamagata H."/>
            <person name="Yamamoto M."/>
            <person name="Yamamoto S."/>
            <person name="Yamane H."/>
            <person name="Yoshiki S."/>
            <person name="Yoshihara R."/>
            <person name="Yukawa K."/>
            <person name="Zhong H."/>
            <person name="Yano M."/>
            <person name="Yuan Q."/>
            <person name="Ouyang S."/>
            <person name="Liu J."/>
            <person name="Jones K.M."/>
            <person name="Gansberger K."/>
            <person name="Moffat K."/>
            <person name="Hill J."/>
            <person name="Bera J."/>
            <person name="Fadrosh D."/>
            <person name="Jin S."/>
            <person name="Johri S."/>
            <person name="Kim M."/>
            <person name="Overton L."/>
            <person name="Reardon M."/>
            <person name="Tsitrin T."/>
            <person name="Vuong H."/>
            <person name="Weaver B."/>
            <person name="Ciecko A."/>
            <person name="Tallon L."/>
            <person name="Jackson J."/>
            <person name="Pai G."/>
            <person name="Aken S.V."/>
            <person name="Utterback T."/>
            <person name="Reidmuller S."/>
            <person name="Feldblyum T."/>
            <person name="Hsiao J."/>
            <person name="Zismann V."/>
            <person name="Iobst S."/>
            <person name="de Vazeille A.R."/>
            <person name="Buell C.R."/>
            <person name="Ying K."/>
            <person name="Li Y."/>
            <person name="Lu T."/>
            <person name="Huang Y."/>
            <person name="Zhao Q."/>
            <person name="Feng Q."/>
            <person name="Zhang L."/>
            <person name="Zhu J."/>
            <person name="Weng Q."/>
            <person name="Mu J."/>
            <person name="Lu Y."/>
            <person name="Fan D."/>
            <person name="Liu Y."/>
            <person name="Guan J."/>
            <person name="Zhang Y."/>
            <person name="Yu S."/>
            <person name="Liu X."/>
            <person name="Zhang Y."/>
            <person name="Hong G."/>
            <person name="Han B."/>
            <person name="Choisne N."/>
            <person name="Demange N."/>
            <person name="Orjeda G."/>
            <person name="Samain S."/>
            <person name="Cattolico L."/>
            <person name="Pelletier E."/>
            <person name="Couloux A."/>
            <person name="Segurens B."/>
            <person name="Wincker P."/>
            <person name="D'Hont A."/>
            <person name="Scarpelli C."/>
            <person name="Weissenbach J."/>
            <person name="Salanoubat M."/>
            <person name="Quetier F."/>
            <person name="Yu Y."/>
            <person name="Kim H.R."/>
            <person name="Rambo T."/>
            <person name="Currie J."/>
            <person name="Collura K."/>
            <person name="Luo M."/>
            <person name="Yang T."/>
            <person name="Ammiraju J.S.S."/>
            <person name="Engler F."/>
            <person name="Soderlund C."/>
            <person name="Wing R.A."/>
            <person name="Palmer L.E."/>
            <person name="de la Bastide M."/>
            <person name="Spiegel L."/>
            <person name="Nascimento L."/>
            <person name="Zutavern T."/>
            <person name="O'Shaughnessy A."/>
            <person name="Dike S."/>
            <person name="Dedhia N."/>
            <person name="Preston R."/>
            <person name="Balija V."/>
            <person name="McCombie W.R."/>
            <person name="Chow T."/>
            <person name="Chen H."/>
            <person name="Chung M."/>
            <person name="Chen C."/>
            <person name="Shaw J."/>
            <person name="Wu H."/>
            <person name="Hsiao K."/>
            <person name="Chao Y."/>
            <person name="Chu M."/>
            <person name="Cheng C."/>
            <person name="Hour A."/>
            <person name="Lee P."/>
            <person name="Lin S."/>
            <person name="Lin Y."/>
            <person name="Liou J."/>
            <person name="Liu S."/>
            <person name="Hsing Y."/>
            <person name="Raghuvanshi S."/>
            <person name="Mohanty A."/>
            <person name="Bharti A.K."/>
            <person name="Gaur A."/>
            <person name="Gupta V."/>
            <person name="Kumar D."/>
            <person name="Ravi V."/>
            <person name="Vij S."/>
            <person name="Kapur A."/>
            <person name="Khurana P."/>
            <person name="Khurana P."/>
            <person name="Khurana J.P."/>
            <person name="Tyagi A.K."/>
            <person name="Gaikwad K."/>
            <person name="Singh A."/>
            <person name="Dalal V."/>
            <person name="Srivastava S."/>
            <person name="Dixit A."/>
            <person name="Pal A.K."/>
            <person name="Ghazi I.A."/>
            <person name="Yadav M."/>
            <person name="Pandit A."/>
            <person name="Bhargava A."/>
            <person name="Sureshbabu K."/>
            <person name="Batra K."/>
            <person name="Sharma T.R."/>
            <person name="Mohapatra T."/>
            <person name="Singh N.K."/>
            <person name="Messing J."/>
            <person name="Nelson A.B."/>
            <person name="Fuks G."/>
            <person name="Kavchok S."/>
            <person name="Keizer G."/>
            <person name="Linton E."/>
            <person name="Llaca V."/>
            <person name="Song R."/>
            <person name="Tanyolac B."/>
            <person name="Young S."/>
            <person name="Ho-Il K."/>
            <person name="Hahn J.H."/>
            <person name="Sangsakoo G."/>
            <person name="Vanavichit A."/>
            <person name="de Mattos Luiz.A.T."/>
            <person name="Zimmer P.D."/>
            <person name="Malone G."/>
            <person name="Dellagostin O."/>
            <person name="de Oliveira A.C."/>
            <person name="Bevan M."/>
            <person name="Bancroft I."/>
            <person name="Minx P."/>
            <person name="Cordum H."/>
            <person name="Wilson R."/>
            <person name="Cheng Z."/>
            <person name="Jin W."/>
            <person name="Jiang J."/>
            <person name="Leong S.A."/>
            <person name="Iwama H."/>
            <person name="Gojobori T."/>
            <person name="Itoh T."/>
            <person name="Niimura Y."/>
            <person name="Fujii Y."/>
            <person name="Habara T."/>
            <person name="Sakai H."/>
            <person name="Sato Y."/>
            <person name="Wilson G."/>
            <person name="Kumar K."/>
            <person name="McCouch S."/>
            <person name="Juretic N."/>
            <person name="Hoen D."/>
            <person name="Wright S."/>
            <person name="Bruskiewich R."/>
            <person name="Bureau T."/>
            <person name="Miyao A."/>
            <person name="Hirochika H."/>
            <person name="Nishikawa T."/>
            <person name="Kadowaki K."/>
            <person name="Sugiura M."/>
            <person name="Burr B."/>
            <person name="Sasaki T."/>
        </authorList>
    </citation>
    <scope>NUCLEOTIDE SEQUENCE [LARGE SCALE GENOMIC DNA]</scope>
    <source>
        <strain evidence="3">cv. Nipponbare</strain>
    </source>
</reference>
<evidence type="ECO:0000313" key="2">
    <source>
        <dbReference type="EMBL" id="BAD26179.1"/>
    </source>
</evidence>
<reference evidence="3" key="2">
    <citation type="journal article" date="2008" name="Nucleic Acids Res.">
        <title>The rice annotation project database (RAP-DB): 2008 update.</title>
        <authorList>
            <consortium name="The rice annotation project (RAP)"/>
        </authorList>
    </citation>
    <scope>GENOME REANNOTATION</scope>
    <source>
        <strain evidence="3">cv. Nipponbare</strain>
    </source>
</reference>
<feature type="region of interest" description="Disordered" evidence="1">
    <location>
        <begin position="1"/>
        <end position="23"/>
    </location>
</feature>
<accession>Q6H520</accession>
<dbReference type="Proteomes" id="UP000000763">
    <property type="component" value="Chromosome 2"/>
</dbReference>
<name>Q6H520_ORYSJ</name>
<evidence type="ECO:0000313" key="3">
    <source>
        <dbReference type="Proteomes" id="UP000000763"/>
    </source>
</evidence>
<dbReference type="AlphaFoldDB" id="Q6H520"/>
<feature type="region of interest" description="Disordered" evidence="1">
    <location>
        <begin position="103"/>
        <end position="145"/>
    </location>
</feature>
<feature type="compositionally biased region" description="Basic and acidic residues" evidence="1">
    <location>
        <begin position="121"/>
        <end position="133"/>
    </location>
</feature>